<keyword evidence="1" id="KW-0614">Plasmid</keyword>
<evidence type="ECO:0000313" key="1">
    <source>
        <dbReference type="EMBL" id="AVI43250.1"/>
    </source>
</evidence>
<sequence>MVINLSSPLLMELHMNPFKGRHFQRDIILWAVRWYCKYGISYRELQEMLAERGVNVDHPRFTAGFSVMRLKWKTAALVLA</sequence>
<dbReference type="EMBL" id="MG700548">
    <property type="protein sequence ID" value="AVI43250.1"/>
    <property type="molecule type" value="Genomic_DNA"/>
</dbReference>
<name>A0A2P1BNB9_KLEPN</name>
<dbReference type="AlphaFoldDB" id="A0A2P1BNB9"/>
<proteinExistence type="predicted"/>
<reference evidence="1" key="1">
    <citation type="submission" date="2017-12" db="EMBL/GenBank/DDBJ databases">
        <title>Insights into the successfully spreading KPC-encoding IncII plasmids.</title>
        <authorList>
            <person name="Brandt C."/>
            <person name="Pletz M.W."/>
            <person name="Makarewicz O."/>
        </authorList>
    </citation>
    <scope>NUCLEOTIDE SEQUENCE</scope>
    <source>
        <strain evidence="1">UR15381</strain>
        <plasmid evidence="1">pUJ-1KPC</plasmid>
    </source>
</reference>
<geneLocation type="plasmid" evidence="1">
    <name>pUJ-1KPC</name>
</geneLocation>
<accession>A0A2P1BNB9</accession>
<protein>
    <recommendedName>
        <fullName evidence="2">Transposase</fullName>
    </recommendedName>
</protein>
<organism evidence="1">
    <name type="scientific">Klebsiella pneumoniae</name>
    <dbReference type="NCBI Taxonomy" id="573"/>
    <lineage>
        <taxon>Bacteria</taxon>
        <taxon>Pseudomonadati</taxon>
        <taxon>Pseudomonadota</taxon>
        <taxon>Gammaproteobacteria</taxon>
        <taxon>Enterobacterales</taxon>
        <taxon>Enterobacteriaceae</taxon>
        <taxon>Klebsiella/Raoultella group</taxon>
        <taxon>Klebsiella</taxon>
        <taxon>Klebsiella pneumoniae complex</taxon>
    </lineage>
</organism>
<evidence type="ECO:0008006" key="2">
    <source>
        <dbReference type="Google" id="ProtNLM"/>
    </source>
</evidence>